<dbReference type="Pfam" id="PF12221">
    <property type="entry name" value="HflK_N"/>
    <property type="match status" value="1"/>
</dbReference>
<feature type="domain" description="Band 7" evidence="8">
    <location>
        <begin position="73"/>
        <end position="249"/>
    </location>
</feature>
<dbReference type="InterPro" id="IPR001107">
    <property type="entry name" value="Band_7"/>
</dbReference>
<organism evidence="9">
    <name type="scientific">mine drainage metagenome</name>
    <dbReference type="NCBI Taxonomy" id="410659"/>
    <lineage>
        <taxon>unclassified sequences</taxon>
        <taxon>metagenomes</taxon>
        <taxon>ecological metagenomes</taxon>
    </lineage>
</organism>
<feature type="transmembrane region" description="Helical" evidence="7">
    <location>
        <begin position="58"/>
        <end position="78"/>
    </location>
</feature>
<proteinExistence type="inferred from homology"/>
<sequence>MAHKNFRWWIFNQGPPDLDEVWRQFLRRFKKGGAGTGSPPPRPGKGMPSIPLPTPERMVLIGVAVVAVIWLLSGFYIVDAGRVGVILRFGKFQELTGPGPHWHMPYPIEAQAVGSPLNVAQVRTVELGYRNTLKSKVLHESLMLTDDENIIDNQYAIQYTIKDPKEFLFNNRNPDGAVVQAAETAIREVVGRSKMDYVLYEGRSQIAAESEKLIQQILDRYHTGIAISKVNMQNAQPPEPVQAAFDDAVKAGQDRDRQNNEGQAYANDVIPRARGAASRLNEEAKAYAQRVVARAEGDASRFNQVLVQYLKAPEVTRQRLYQDMMQQVLANTSKVVADQKSGTGLLYLPLDKLIQASALANLAGSDSSGAGTPSPVGTGTANSPQETPPENDLRGRDAMRNREREVRP</sequence>
<dbReference type="EMBL" id="UOYP01000013">
    <property type="protein sequence ID" value="VAY86590.1"/>
    <property type="molecule type" value="Genomic_DNA"/>
</dbReference>
<name>A0A3P3ZLH8_9ZZZZ</name>
<evidence type="ECO:0000256" key="4">
    <source>
        <dbReference type="ARBA" id="ARBA00022989"/>
    </source>
</evidence>
<dbReference type="InterPro" id="IPR050710">
    <property type="entry name" value="Band7/mec-2_domain"/>
</dbReference>
<dbReference type="GO" id="GO:0016020">
    <property type="term" value="C:membrane"/>
    <property type="evidence" value="ECO:0007669"/>
    <property type="project" value="UniProtKB-SubCell"/>
</dbReference>
<dbReference type="InterPro" id="IPR020980">
    <property type="entry name" value="Membrane_HflK_N"/>
</dbReference>
<comment type="subcellular location">
    <subcellularLocation>
        <location evidence="1">Membrane</location>
    </subcellularLocation>
</comment>
<keyword evidence="3 7" id="KW-0812">Transmembrane</keyword>
<gene>
    <name evidence="9" type="primary">hflK</name>
    <name evidence="9" type="ORF">CARN8_110002</name>
</gene>
<feature type="compositionally biased region" description="Polar residues" evidence="6">
    <location>
        <begin position="364"/>
        <end position="385"/>
    </location>
</feature>
<evidence type="ECO:0000256" key="3">
    <source>
        <dbReference type="ARBA" id="ARBA00022692"/>
    </source>
</evidence>
<dbReference type="InterPro" id="IPR036013">
    <property type="entry name" value="Band_7/SPFH_dom_sf"/>
</dbReference>
<dbReference type="SUPFAM" id="SSF117892">
    <property type="entry name" value="Band 7/SPFH domain"/>
    <property type="match status" value="1"/>
</dbReference>
<evidence type="ECO:0000256" key="5">
    <source>
        <dbReference type="ARBA" id="ARBA00023136"/>
    </source>
</evidence>
<dbReference type="NCBIfam" id="TIGR01933">
    <property type="entry name" value="hflK"/>
    <property type="match status" value="1"/>
</dbReference>
<dbReference type="CDD" id="cd03404">
    <property type="entry name" value="SPFH_HflK"/>
    <property type="match status" value="1"/>
</dbReference>
<feature type="compositionally biased region" description="Basic and acidic residues" evidence="6">
    <location>
        <begin position="391"/>
        <end position="408"/>
    </location>
</feature>
<dbReference type="PANTHER" id="PTHR43327">
    <property type="entry name" value="STOMATIN-LIKE PROTEIN 2, MITOCHONDRIAL"/>
    <property type="match status" value="1"/>
</dbReference>
<dbReference type="Gene3D" id="3.30.479.30">
    <property type="entry name" value="Band 7 domain"/>
    <property type="match status" value="1"/>
</dbReference>
<dbReference type="PANTHER" id="PTHR43327:SF2">
    <property type="entry name" value="MODULATOR OF FTSH PROTEASE HFLK"/>
    <property type="match status" value="1"/>
</dbReference>
<dbReference type="SMART" id="SM00244">
    <property type="entry name" value="PHB"/>
    <property type="match status" value="1"/>
</dbReference>
<feature type="region of interest" description="Disordered" evidence="6">
    <location>
        <begin position="363"/>
        <end position="408"/>
    </location>
</feature>
<evidence type="ECO:0000256" key="1">
    <source>
        <dbReference type="ARBA" id="ARBA00004370"/>
    </source>
</evidence>
<comment type="similarity">
    <text evidence="2">Belongs to the band 7/mec-2 family. HflK subfamily.</text>
</comment>
<keyword evidence="4 7" id="KW-1133">Transmembrane helix</keyword>
<reference evidence="9" key="1">
    <citation type="submission" date="2018-10" db="EMBL/GenBank/DDBJ databases">
        <authorList>
            <person name="Plewniak F."/>
        </authorList>
    </citation>
    <scope>NUCLEOTIDE SEQUENCE</scope>
</reference>
<evidence type="ECO:0000256" key="2">
    <source>
        <dbReference type="ARBA" id="ARBA00006971"/>
    </source>
</evidence>
<protein>
    <submittedName>
        <fullName evidence="9">Protein HflK</fullName>
    </submittedName>
</protein>
<evidence type="ECO:0000259" key="8">
    <source>
        <dbReference type="SMART" id="SM00244"/>
    </source>
</evidence>
<dbReference type="InterPro" id="IPR010201">
    <property type="entry name" value="HflK"/>
</dbReference>
<evidence type="ECO:0000256" key="7">
    <source>
        <dbReference type="SAM" id="Phobius"/>
    </source>
</evidence>
<dbReference type="Pfam" id="PF01145">
    <property type="entry name" value="Band_7"/>
    <property type="match status" value="1"/>
</dbReference>
<keyword evidence="5 7" id="KW-0472">Membrane</keyword>
<evidence type="ECO:0000313" key="9">
    <source>
        <dbReference type="EMBL" id="VAY86590.1"/>
    </source>
</evidence>
<accession>A0A3P3ZLH8</accession>
<evidence type="ECO:0000256" key="6">
    <source>
        <dbReference type="SAM" id="MobiDB-lite"/>
    </source>
</evidence>
<dbReference type="AlphaFoldDB" id="A0A3P3ZLH8"/>